<keyword evidence="2" id="KW-1185">Reference proteome</keyword>
<reference evidence="2" key="1">
    <citation type="journal article" date="2014" name="Science">
        <title>Ancient hybridizations among the ancestral genomes of bread wheat.</title>
        <authorList>
            <consortium name="International Wheat Genome Sequencing Consortium,"/>
            <person name="Marcussen T."/>
            <person name="Sandve S.R."/>
            <person name="Heier L."/>
            <person name="Spannagl M."/>
            <person name="Pfeifer M."/>
            <person name="Jakobsen K.S."/>
            <person name="Wulff B.B."/>
            <person name="Steuernagel B."/>
            <person name="Mayer K.F."/>
            <person name="Olsen O.A."/>
        </authorList>
    </citation>
    <scope>NUCLEOTIDE SEQUENCE [LARGE SCALE GENOMIC DNA]</scope>
    <source>
        <strain evidence="2">cv. AL8/78</strain>
    </source>
</reference>
<dbReference type="Proteomes" id="UP000015105">
    <property type="component" value="Chromosome 2D"/>
</dbReference>
<dbReference type="Gramene" id="AET2Gv20292200.14">
    <property type="protein sequence ID" value="AET2Gv20292200.14"/>
    <property type="gene ID" value="AET2Gv20292200"/>
</dbReference>
<protein>
    <submittedName>
        <fullName evidence="1">Uncharacterized protein</fullName>
    </submittedName>
</protein>
<accession>A0A453AXB4</accession>
<proteinExistence type="predicted"/>
<reference evidence="1" key="3">
    <citation type="journal article" date="2017" name="Nature">
        <title>Genome sequence of the progenitor of the wheat D genome Aegilops tauschii.</title>
        <authorList>
            <person name="Luo M.C."/>
            <person name="Gu Y.Q."/>
            <person name="Puiu D."/>
            <person name="Wang H."/>
            <person name="Twardziok S.O."/>
            <person name="Deal K.R."/>
            <person name="Huo N."/>
            <person name="Zhu T."/>
            <person name="Wang L."/>
            <person name="Wang Y."/>
            <person name="McGuire P.E."/>
            <person name="Liu S."/>
            <person name="Long H."/>
            <person name="Ramasamy R.K."/>
            <person name="Rodriguez J.C."/>
            <person name="Van S.L."/>
            <person name="Yuan L."/>
            <person name="Wang Z."/>
            <person name="Xia Z."/>
            <person name="Xiao L."/>
            <person name="Anderson O.D."/>
            <person name="Ouyang S."/>
            <person name="Liang Y."/>
            <person name="Zimin A.V."/>
            <person name="Pertea G."/>
            <person name="Qi P."/>
            <person name="Bennetzen J.L."/>
            <person name="Dai X."/>
            <person name="Dawson M.W."/>
            <person name="Muller H.G."/>
            <person name="Kugler K."/>
            <person name="Rivarola-Duarte L."/>
            <person name="Spannagl M."/>
            <person name="Mayer K.F.X."/>
            <person name="Lu F.H."/>
            <person name="Bevan M.W."/>
            <person name="Leroy P."/>
            <person name="Li P."/>
            <person name="You F.M."/>
            <person name="Sun Q."/>
            <person name="Liu Z."/>
            <person name="Lyons E."/>
            <person name="Wicker T."/>
            <person name="Salzberg S.L."/>
            <person name="Devos K.M."/>
            <person name="Dvorak J."/>
        </authorList>
    </citation>
    <scope>NUCLEOTIDE SEQUENCE [LARGE SCALE GENOMIC DNA]</scope>
    <source>
        <strain evidence="1">cv. AL8/78</strain>
    </source>
</reference>
<reference evidence="1" key="5">
    <citation type="journal article" date="2021" name="G3 (Bethesda)">
        <title>Aegilops tauschii genome assembly Aet v5.0 features greater sequence contiguity and improved annotation.</title>
        <authorList>
            <person name="Wang L."/>
            <person name="Zhu T."/>
            <person name="Rodriguez J.C."/>
            <person name="Deal K.R."/>
            <person name="Dubcovsky J."/>
            <person name="McGuire P.E."/>
            <person name="Lux T."/>
            <person name="Spannagl M."/>
            <person name="Mayer K.F.X."/>
            <person name="Baldrich P."/>
            <person name="Meyers B.C."/>
            <person name="Huo N."/>
            <person name="Gu Y.Q."/>
            <person name="Zhou H."/>
            <person name="Devos K.M."/>
            <person name="Bennetzen J.L."/>
            <person name="Unver T."/>
            <person name="Budak H."/>
            <person name="Gulick P.J."/>
            <person name="Galiba G."/>
            <person name="Kalapos B."/>
            <person name="Nelson D.R."/>
            <person name="Li P."/>
            <person name="You F.M."/>
            <person name="Luo M.C."/>
            <person name="Dvorak J."/>
        </authorList>
    </citation>
    <scope>NUCLEOTIDE SEQUENCE [LARGE SCALE GENOMIC DNA]</scope>
    <source>
        <strain evidence="1">cv. AL8/78</strain>
    </source>
</reference>
<evidence type="ECO:0000313" key="1">
    <source>
        <dbReference type="EnsemblPlants" id="AET2Gv20292200.14"/>
    </source>
</evidence>
<name>A0A453AXB4_AEGTS</name>
<organism evidence="1 2">
    <name type="scientific">Aegilops tauschii subsp. strangulata</name>
    <name type="common">Goatgrass</name>
    <dbReference type="NCBI Taxonomy" id="200361"/>
    <lineage>
        <taxon>Eukaryota</taxon>
        <taxon>Viridiplantae</taxon>
        <taxon>Streptophyta</taxon>
        <taxon>Embryophyta</taxon>
        <taxon>Tracheophyta</taxon>
        <taxon>Spermatophyta</taxon>
        <taxon>Magnoliopsida</taxon>
        <taxon>Liliopsida</taxon>
        <taxon>Poales</taxon>
        <taxon>Poaceae</taxon>
        <taxon>BOP clade</taxon>
        <taxon>Pooideae</taxon>
        <taxon>Triticodae</taxon>
        <taxon>Triticeae</taxon>
        <taxon>Triticinae</taxon>
        <taxon>Aegilops</taxon>
    </lineage>
</organism>
<reference evidence="2" key="2">
    <citation type="journal article" date="2017" name="Nat. Plants">
        <title>The Aegilops tauschii genome reveals multiple impacts of transposons.</title>
        <authorList>
            <person name="Zhao G."/>
            <person name="Zou C."/>
            <person name="Li K."/>
            <person name="Wang K."/>
            <person name="Li T."/>
            <person name="Gao L."/>
            <person name="Zhang X."/>
            <person name="Wang H."/>
            <person name="Yang Z."/>
            <person name="Liu X."/>
            <person name="Jiang W."/>
            <person name="Mao L."/>
            <person name="Kong X."/>
            <person name="Jiao Y."/>
            <person name="Jia J."/>
        </authorList>
    </citation>
    <scope>NUCLEOTIDE SEQUENCE [LARGE SCALE GENOMIC DNA]</scope>
    <source>
        <strain evidence="2">cv. AL8/78</strain>
    </source>
</reference>
<sequence length="60" mass="6871">MNSVADMLFWSNIPTLPEVLTFVVGNTSTILLHCARYGCMLEIVVLDRIYDIYTACWMLL</sequence>
<dbReference type="AlphaFoldDB" id="A0A453AXB4"/>
<reference evidence="1" key="4">
    <citation type="submission" date="2019-03" db="UniProtKB">
        <authorList>
            <consortium name="EnsemblPlants"/>
        </authorList>
    </citation>
    <scope>IDENTIFICATION</scope>
</reference>
<dbReference type="EnsemblPlants" id="AET2Gv20292200.14">
    <property type="protein sequence ID" value="AET2Gv20292200.14"/>
    <property type="gene ID" value="AET2Gv20292200"/>
</dbReference>
<evidence type="ECO:0000313" key="2">
    <source>
        <dbReference type="Proteomes" id="UP000015105"/>
    </source>
</evidence>